<name>A0ABW0EAH1_9BACT</name>
<organism evidence="1 2">
    <name type="scientific">Adhaeribacter terreus</name>
    <dbReference type="NCBI Taxonomy" id="529703"/>
    <lineage>
        <taxon>Bacteria</taxon>
        <taxon>Pseudomonadati</taxon>
        <taxon>Bacteroidota</taxon>
        <taxon>Cytophagia</taxon>
        <taxon>Cytophagales</taxon>
        <taxon>Hymenobacteraceae</taxon>
        <taxon>Adhaeribacter</taxon>
    </lineage>
</organism>
<evidence type="ECO:0008006" key="3">
    <source>
        <dbReference type="Google" id="ProtNLM"/>
    </source>
</evidence>
<sequence length="241" mass="27333">MNPELSHLEDIERFAGGQMTAQEVSEFRKRLAVDNDLMAEFELFRTLKAGIKSFHRERLLGQMAAYEAQLQKETQPSYQRFSFRKLGIAASVAAVLGAGIFLWNQQSKQANNWQAAFIDDPGLPVLMSNNKSAYNQAMNFYRQGQFKEALNSLPTTTSDTTTFYRGIFWLKLQNSDSAFRYLDPVRNQSTSAFKHKADYYSAMALWQAGKKPEAKAAFKKMAANEQHPFHDISAEILGSSF</sequence>
<dbReference type="EMBL" id="JBHSKT010000002">
    <property type="protein sequence ID" value="MFC5269750.1"/>
    <property type="molecule type" value="Genomic_DNA"/>
</dbReference>
<dbReference type="Proteomes" id="UP001596161">
    <property type="component" value="Unassembled WGS sequence"/>
</dbReference>
<keyword evidence="2" id="KW-1185">Reference proteome</keyword>
<dbReference type="SUPFAM" id="SSF48452">
    <property type="entry name" value="TPR-like"/>
    <property type="match status" value="1"/>
</dbReference>
<evidence type="ECO:0000313" key="2">
    <source>
        <dbReference type="Proteomes" id="UP001596161"/>
    </source>
</evidence>
<dbReference type="InterPro" id="IPR011990">
    <property type="entry name" value="TPR-like_helical_dom_sf"/>
</dbReference>
<dbReference type="RefSeq" id="WP_378016130.1">
    <property type="nucleotide sequence ID" value="NZ_JBHSKT010000002.1"/>
</dbReference>
<gene>
    <name evidence="1" type="ORF">ACFPIB_03950</name>
</gene>
<reference evidence="2" key="1">
    <citation type="journal article" date="2019" name="Int. J. Syst. Evol. Microbiol.">
        <title>The Global Catalogue of Microorganisms (GCM) 10K type strain sequencing project: providing services to taxonomists for standard genome sequencing and annotation.</title>
        <authorList>
            <consortium name="The Broad Institute Genomics Platform"/>
            <consortium name="The Broad Institute Genome Sequencing Center for Infectious Disease"/>
            <person name="Wu L."/>
            <person name="Ma J."/>
        </authorList>
    </citation>
    <scope>NUCLEOTIDE SEQUENCE [LARGE SCALE GENOMIC DNA]</scope>
    <source>
        <strain evidence="2">KACC 12602</strain>
    </source>
</reference>
<proteinExistence type="predicted"/>
<accession>A0ABW0EAH1</accession>
<evidence type="ECO:0000313" key="1">
    <source>
        <dbReference type="EMBL" id="MFC5269750.1"/>
    </source>
</evidence>
<protein>
    <recommendedName>
        <fullName evidence="3">Tetratricopeptide repeat protein</fullName>
    </recommendedName>
</protein>
<dbReference type="Gene3D" id="1.25.40.10">
    <property type="entry name" value="Tetratricopeptide repeat domain"/>
    <property type="match status" value="1"/>
</dbReference>
<comment type="caution">
    <text evidence="1">The sequence shown here is derived from an EMBL/GenBank/DDBJ whole genome shotgun (WGS) entry which is preliminary data.</text>
</comment>